<dbReference type="CDD" id="cd17574">
    <property type="entry name" value="REC_OmpR"/>
    <property type="match status" value="1"/>
</dbReference>
<keyword evidence="3" id="KW-0805">Transcription regulation</keyword>
<proteinExistence type="predicted"/>
<dbReference type="SUPFAM" id="SSF51206">
    <property type="entry name" value="cAMP-binding domain-like"/>
    <property type="match status" value="1"/>
</dbReference>
<evidence type="ECO:0000256" key="1">
    <source>
        <dbReference type="ARBA" id="ARBA00022553"/>
    </source>
</evidence>
<evidence type="ECO:0000256" key="6">
    <source>
        <dbReference type="PROSITE-ProRule" id="PRU00169"/>
    </source>
</evidence>
<dbReference type="PROSITE" id="PS50110">
    <property type="entry name" value="RESPONSE_REGULATORY"/>
    <property type="match status" value="1"/>
</dbReference>
<dbReference type="Gene3D" id="3.40.50.2300">
    <property type="match status" value="1"/>
</dbReference>
<keyword evidence="11" id="KW-1185">Reference proteome</keyword>
<gene>
    <name evidence="10" type="ORF">E2488_14015</name>
</gene>
<dbReference type="InterPro" id="IPR039420">
    <property type="entry name" value="WalR-like"/>
</dbReference>
<accession>A0A4Y8APP4</accession>
<dbReference type="EMBL" id="SNQI01000005">
    <property type="protein sequence ID" value="TEW72559.1"/>
    <property type="molecule type" value="Genomic_DNA"/>
</dbReference>
<evidence type="ECO:0000256" key="3">
    <source>
        <dbReference type="ARBA" id="ARBA00023015"/>
    </source>
</evidence>
<organism evidence="10 11">
    <name type="scientific">Gramella jeungdoensis</name>
    <dbReference type="NCBI Taxonomy" id="708091"/>
    <lineage>
        <taxon>Bacteria</taxon>
        <taxon>Pseudomonadati</taxon>
        <taxon>Bacteroidota</taxon>
        <taxon>Flavobacteriia</taxon>
        <taxon>Flavobacteriales</taxon>
        <taxon>Flavobacteriaceae</taxon>
        <taxon>Christiangramia</taxon>
    </lineage>
</organism>
<dbReference type="SMART" id="SM00100">
    <property type="entry name" value="cNMP"/>
    <property type="match status" value="1"/>
</dbReference>
<reference evidence="10 11" key="1">
    <citation type="journal article" date="2011" name="J. Microbiol.">
        <title>Gramella jeungdoensis sp. nov., isolated from a solar saltern in Korea.</title>
        <authorList>
            <person name="Joung Y."/>
            <person name="Kim H."/>
            <person name="Jang T."/>
            <person name="Ahn T.S."/>
            <person name="Joh K."/>
        </authorList>
    </citation>
    <scope>NUCLEOTIDE SEQUENCE [LARGE SCALE GENOMIC DNA]</scope>
    <source>
        <strain evidence="10 11">KCTC 23123</strain>
    </source>
</reference>
<dbReference type="OrthoDB" id="9127033at2"/>
<evidence type="ECO:0000256" key="4">
    <source>
        <dbReference type="ARBA" id="ARBA00023125"/>
    </source>
</evidence>
<evidence type="ECO:0000259" key="9">
    <source>
        <dbReference type="PROSITE" id="PS51063"/>
    </source>
</evidence>
<name>A0A4Y8APP4_9FLAO</name>
<dbReference type="Pfam" id="PF00072">
    <property type="entry name" value="Response_reg"/>
    <property type="match status" value="1"/>
</dbReference>
<feature type="domain" description="HTH crp-type" evidence="9">
    <location>
        <begin position="279"/>
        <end position="348"/>
    </location>
</feature>
<keyword evidence="5" id="KW-0804">Transcription</keyword>
<keyword evidence="2" id="KW-0902">Two-component regulatory system</keyword>
<feature type="domain" description="Cyclic nucleotide-binding" evidence="7">
    <location>
        <begin position="166"/>
        <end position="248"/>
    </location>
</feature>
<dbReference type="CDD" id="cd00038">
    <property type="entry name" value="CAP_ED"/>
    <property type="match status" value="1"/>
</dbReference>
<dbReference type="InterPro" id="IPR018490">
    <property type="entry name" value="cNMP-bd_dom_sf"/>
</dbReference>
<dbReference type="InterPro" id="IPR011006">
    <property type="entry name" value="CheY-like_superfamily"/>
</dbReference>
<evidence type="ECO:0000313" key="11">
    <source>
        <dbReference type="Proteomes" id="UP000298517"/>
    </source>
</evidence>
<protein>
    <submittedName>
        <fullName evidence="10">Response regulator</fullName>
    </submittedName>
</protein>
<dbReference type="GO" id="GO:0006355">
    <property type="term" value="P:regulation of DNA-templated transcription"/>
    <property type="evidence" value="ECO:0007669"/>
    <property type="project" value="InterPro"/>
</dbReference>
<evidence type="ECO:0000313" key="10">
    <source>
        <dbReference type="EMBL" id="TEW72559.1"/>
    </source>
</evidence>
<evidence type="ECO:0000256" key="2">
    <source>
        <dbReference type="ARBA" id="ARBA00023012"/>
    </source>
</evidence>
<dbReference type="InterPro" id="IPR012318">
    <property type="entry name" value="HTH_CRP"/>
</dbReference>
<dbReference type="RefSeq" id="WP_134249003.1">
    <property type="nucleotide sequence ID" value="NZ_SNQI01000005.1"/>
</dbReference>
<dbReference type="GO" id="GO:0005829">
    <property type="term" value="C:cytosol"/>
    <property type="evidence" value="ECO:0007669"/>
    <property type="project" value="TreeGrafter"/>
</dbReference>
<dbReference type="GO" id="GO:0000156">
    <property type="term" value="F:phosphorelay response regulator activity"/>
    <property type="evidence" value="ECO:0007669"/>
    <property type="project" value="TreeGrafter"/>
</dbReference>
<dbReference type="AlphaFoldDB" id="A0A4Y8APP4"/>
<dbReference type="SMART" id="SM00448">
    <property type="entry name" value="REC"/>
    <property type="match status" value="1"/>
</dbReference>
<keyword evidence="1 6" id="KW-0597">Phosphoprotein</keyword>
<evidence type="ECO:0000259" key="7">
    <source>
        <dbReference type="PROSITE" id="PS50042"/>
    </source>
</evidence>
<dbReference type="Pfam" id="PF13545">
    <property type="entry name" value="HTH_Crp_2"/>
    <property type="match status" value="1"/>
</dbReference>
<dbReference type="PANTHER" id="PTHR48111">
    <property type="entry name" value="REGULATOR OF RPOS"/>
    <property type="match status" value="1"/>
</dbReference>
<dbReference type="Gene3D" id="1.10.10.10">
    <property type="entry name" value="Winged helix-like DNA-binding domain superfamily/Winged helix DNA-binding domain"/>
    <property type="match status" value="1"/>
</dbReference>
<dbReference type="PROSITE" id="PS51063">
    <property type="entry name" value="HTH_CRP_2"/>
    <property type="match status" value="1"/>
</dbReference>
<keyword evidence="4" id="KW-0238">DNA-binding</keyword>
<dbReference type="SUPFAM" id="SSF52172">
    <property type="entry name" value="CheY-like"/>
    <property type="match status" value="1"/>
</dbReference>
<sequence length="354" mass="40329">MKTLLLIEDDSVLRETTAEILELEDYKVVVAANGKRGVEQARIMLPDLIICDIMMPELDGYDVFKLLSEDETTKKIPFIFMSAKTEIKDIRKGMDLGADDYLTKPVEEELLLSAIESRLAKSALLNESLVVEEKENTESDDDAFEDISNIDDLKNYFCDFGTSKVFKKGEVIYKESEKTNNVYLVYKGKIKGVKIDEFGKELIITINKDDDFFGFSAIFENSYNYESAIAMEKVEIMCVPKKTVQNILKSNYNLSLEVFQLINENLTEVKDQLLQMAYGSMRRKTAKTILKFAQKMKHRPSDNINISRRDLASVAGIATESLIRTLTDLKKEGVIEIEGRNIRIINLEQLAAIY</sequence>
<dbReference type="GO" id="GO:0032993">
    <property type="term" value="C:protein-DNA complex"/>
    <property type="evidence" value="ECO:0007669"/>
    <property type="project" value="TreeGrafter"/>
</dbReference>
<dbReference type="InterPro" id="IPR014710">
    <property type="entry name" value="RmlC-like_jellyroll"/>
</dbReference>
<dbReference type="Gene3D" id="2.60.120.10">
    <property type="entry name" value="Jelly Rolls"/>
    <property type="match status" value="1"/>
</dbReference>
<dbReference type="SUPFAM" id="SSF46785">
    <property type="entry name" value="Winged helix' DNA-binding domain"/>
    <property type="match status" value="1"/>
</dbReference>
<comment type="caution">
    <text evidence="10">The sequence shown here is derived from an EMBL/GenBank/DDBJ whole genome shotgun (WGS) entry which is preliminary data.</text>
</comment>
<evidence type="ECO:0000256" key="5">
    <source>
        <dbReference type="ARBA" id="ARBA00023163"/>
    </source>
</evidence>
<dbReference type="Pfam" id="PF00027">
    <property type="entry name" value="cNMP_binding"/>
    <property type="match status" value="1"/>
</dbReference>
<evidence type="ECO:0000259" key="8">
    <source>
        <dbReference type="PROSITE" id="PS50110"/>
    </source>
</evidence>
<dbReference type="InterPro" id="IPR036388">
    <property type="entry name" value="WH-like_DNA-bd_sf"/>
</dbReference>
<dbReference type="Proteomes" id="UP000298517">
    <property type="component" value="Unassembled WGS sequence"/>
</dbReference>
<feature type="modified residue" description="4-aspartylphosphate" evidence="6">
    <location>
        <position position="52"/>
    </location>
</feature>
<dbReference type="SMART" id="SM00419">
    <property type="entry name" value="HTH_CRP"/>
    <property type="match status" value="1"/>
</dbReference>
<dbReference type="PROSITE" id="PS50042">
    <property type="entry name" value="CNMP_BINDING_3"/>
    <property type="match status" value="1"/>
</dbReference>
<dbReference type="GO" id="GO:0000976">
    <property type="term" value="F:transcription cis-regulatory region binding"/>
    <property type="evidence" value="ECO:0007669"/>
    <property type="project" value="TreeGrafter"/>
</dbReference>
<dbReference type="InterPro" id="IPR001789">
    <property type="entry name" value="Sig_transdc_resp-reg_receiver"/>
</dbReference>
<feature type="domain" description="Response regulatory" evidence="8">
    <location>
        <begin position="3"/>
        <end position="119"/>
    </location>
</feature>
<dbReference type="InterPro" id="IPR000595">
    <property type="entry name" value="cNMP-bd_dom"/>
</dbReference>
<dbReference type="InterPro" id="IPR036390">
    <property type="entry name" value="WH_DNA-bd_sf"/>
</dbReference>
<dbReference type="PANTHER" id="PTHR48111:SF1">
    <property type="entry name" value="TWO-COMPONENT RESPONSE REGULATOR ORR33"/>
    <property type="match status" value="1"/>
</dbReference>